<evidence type="ECO:0000313" key="3">
    <source>
        <dbReference type="EMBL" id="ESW24369.1"/>
    </source>
</evidence>
<organism evidence="3 4">
    <name type="scientific">Phaseolus vulgaris</name>
    <name type="common">Kidney bean</name>
    <name type="synonym">French bean</name>
    <dbReference type="NCBI Taxonomy" id="3885"/>
    <lineage>
        <taxon>Eukaryota</taxon>
        <taxon>Viridiplantae</taxon>
        <taxon>Streptophyta</taxon>
        <taxon>Embryophyta</taxon>
        <taxon>Tracheophyta</taxon>
        <taxon>Spermatophyta</taxon>
        <taxon>Magnoliopsida</taxon>
        <taxon>eudicotyledons</taxon>
        <taxon>Gunneridae</taxon>
        <taxon>Pentapetalae</taxon>
        <taxon>rosids</taxon>
        <taxon>fabids</taxon>
        <taxon>Fabales</taxon>
        <taxon>Fabaceae</taxon>
        <taxon>Papilionoideae</taxon>
        <taxon>50 kb inversion clade</taxon>
        <taxon>NPAAA clade</taxon>
        <taxon>indigoferoid/millettioid clade</taxon>
        <taxon>Phaseoleae</taxon>
        <taxon>Phaseolus</taxon>
    </lineage>
</organism>
<dbReference type="OMA" id="TECKRTY"/>
<dbReference type="OrthoDB" id="1429956at2759"/>
<dbReference type="Proteomes" id="UP000000226">
    <property type="component" value="Chromosome 4"/>
</dbReference>
<feature type="compositionally biased region" description="Polar residues" evidence="2">
    <location>
        <begin position="284"/>
        <end position="301"/>
    </location>
</feature>
<dbReference type="Gramene" id="ESW24369">
    <property type="protein sequence ID" value="ESW24369"/>
    <property type="gene ID" value="PHAVU_004G124800g"/>
</dbReference>
<name>V7C2L0_PHAVU</name>
<proteinExistence type="predicted"/>
<evidence type="ECO:0008006" key="5">
    <source>
        <dbReference type="Google" id="ProtNLM"/>
    </source>
</evidence>
<protein>
    <recommendedName>
        <fullName evidence="5">Transposase, Ptta/En/Spm, plant</fullName>
    </recommendedName>
</protein>
<dbReference type="SMR" id="V7C2L0"/>
<evidence type="ECO:0000313" key="4">
    <source>
        <dbReference type="Proteomes" id="UP000000226"/>
    </source>
</evidence>
<feature type="region of interest" description="Disordered" evidence="2">
    <location>
        <begin position="284"/>
        <end position="317"/>
    </location>
</feature>
<accession>V7C2L0</accession>
<evidence type="ECO:0000256" key="1">
    <source>
        <dbReference type="SAM" id="Coils"/>
    </source>
</evidence>
<gene>
    <name evidence="3" type="ORF">PHAVU_004G124800g</name>
</gene>
<feature type="compositionally biased region" description="Basic and acidic residues" evidence="2">
    <location>
        <begin position="304"/>
        <end position="317"/>
    </location>
</feature>
<dbReference type="EMBL" id="CM002291">
    <property type="protein sequence ID" value="ESW24369.1"/>
    <property type="molecule type" value="Genomic_DNA"/>
</dbReference>
<reference evidence="4" key="1">
    <citation type="journal article" date="2014" name="Nat. Genet.">
        <title>A reference genome for common bean and genome-wide analysis of dual domestications.</title>
        <authorList>
            <person name="Schmutz J."/>
            <person name="McClean P.E."/>
            <person name="Mamidi S."/>
            <person name="Wu G.A."/>
            <person name="Cannon S.B."/>
            <person name="Grimwood J."/>
            <person name="Jenkins J."/>
            <person name="Shu S."/>
            <person name="Song Q."/>
            <person name="Chavarro C."/>
            <person name="Torres-Torres M."/>
            <person name="Geffroy V."/>
            <person name="Moghaddam S.M."/>
            <person name="Gao D."/>
            <person name="Abernathy B."/>
            <person name="Barry K."/>
            <person name="Blair M."/>
            <person name="Brick M.A."/>
            <person name="Chovatia M."/>
            <person name="Gepts P."/>
            <person name="Goodstein D.M."/>
            <person name="Gonzales M."/>
            <person name="Hellsten U."/>
            <person name="Hyten D.L."/>
            <person name="Jia G."/>
            <person name="Kelly J.D."/>
            <person name="Kudrna D."/>
            <person name="Lee R."/>
            <person name="Richard M.M."/>
            <person name="Miklas P.N."/>
            <person name="Osorno J.M."/>
            <person name="Rodrigues J."/>
            <person name="Thareau V."/>
            <person name="Urrea C.A."/>
            <person name="Wang M."/>
            <person name="Yu Y."/>
            <person name="Zhang M."/>
            <person name="Wing R.A."/>
            <person name="Cregan P.B."/>
            <person name="Rokhsar D.S."/>
            <person name="Jackson S.A."/>
        </authorList>
    </citation>
    <scope>NUCLEOTIDE SEQUENCE [LARGE SCALE GENOMIC DNA]</scope>
    <source>
        <strain evidence="4">cv. G19833</strain>
    </source>
</reference>
<dbReference type="AlphaFoldDB" id="V7C2L0"/>
<evidence type="ECO:0000256" key="2">
    <source>
        <dbReference type="SAM" id="MobiDB-lite"/>
    </source>
</evidence>
<keyword evidence="4" id="KW-1185">Reference proteome</keyword>
<feature type="coiled-coil region" evidence="1">
    <location>
        <begin position="230"/>
        <end position="275"/>
    </location>
</feature>
<keyword evidence="1" id="KW-0175">Coiled coil</keyword>
<sequence length="317" mass="36595">MQKEESNFSPANGPSNVISRIIKQKYDEPSPTWKKVRLELRDRWFREFKKEYRWDMEQDQLIRSIFYTKASRIFKNAMSKVRHGQDKGTWIPQLVPATLDQHWSSTEFQNKSAIAKANRAVEKGASAYCGGSISTATHFEKMTKELERQPTAWEEKYKKRREEAQQQQMLESASSQNSHVASIDDNEIYIDVVGSGNKKGVYGLGVLSKRFNSSTSAHSAASQAPVVHQIEEMREIIQKLNDELMTKRVKERTLEEKMELLMKTHEEQSERMRKQDEKMQLILQQIQMNNPASGSSNPTTNGHHKGDQSRDDNAKED</sequence>